<reference evidence="4 5" key="1">
    <citation type="submission" date="2015-09" db="EMBL/GenBank/DDBJ databases">
        <authorList>
            <person name="Jackson K.R."/>
            <person name="Lunt B.L."/>
            <person name="Fisher J.N.B."/>
            <person name="Gardner A.V."/>
            <person name="Bailey M.E."/>
            <person name="Deus L.M."/>
            <person name="Earl A.S."/>
            <person name="Gibby P.D."/>
            <person name="Hartmann K.A."/>
            <person name="Liu J.E."/>
            <person name="Manci A.M."/>
            <person name="Nielsen D.A."/>
            <person name="Solomon M.B."/>
            <person name="Breakwell D.P."/>
            <person name="Burnett S.H."/>
            <person name="Grose J.H."/>
        </authorList>
    </citation>
    <scope>NUCLEOTIDE SEQUENCE [LARGE SCALE GENOMIC DNA]</scope>
    <source>
        <strain evidence="4 5">S613</strain>
    </source>
</reference>
<keyword evidence="2" id="KW-0378">Hydrolase</keyword>
<dbReference type="Pfam" id="PF01734">
    <property type="entry name" value="Patatin"/>
    <property type="match status" value="1"/>
</dbReference>
<dbReference type="EMBL" id="LJXB01000058">
    <property type="protein sequence ID" value="KPU61248.1"/>
    <property type="molecule type" value="Genomic_DNA"/>
</dbReference>
<accession>A0A0P8ZUY1</accession>
<feature type="short sequence motif" description="GXSXG" evidence="2">
    <location>
        <begin position="118"/>
        <end position="122"/>
    </location>
</feature>
<dbReference type="AlphaFoldDB" id="A0A0P8ZUY1"/>
<keyword evidence="2" id="KW-0442">Lipid degradation</keyword>
<dbReference type="InterPro" id="IPR002641">
    <property type="entry name" value="PNPLA_dom"/>
</dbReference>
<dbReference type="SUPFAM" id="SSF52151">
    <property type="entry name" value="FabD/lysophospholipase-like"/>
    <property type="match status" value="1"/>
</dbReference>
<evidence type="ECO:0000259" key="3">
    <source>
        <dbReference type="PROSITE" id="PS51635"/>
    </source>
</evidence>
<feature type="active site" description="Proton acceptor" evidence="2">
    <location>
        <position position="264"/>
    </location>
</feature>
<dbReference type="Proteomes" id="UP000050349">
    <property type="component" value="Unassembled WGS sequence"/>
</dbReference>
<feature type="active site" description="Nucleophile" evidence="2">
    <location>
        <position position="120"/>
    </location>
</feature>
<dbReference type="InterPro" id="IPR016035">
    <property type="entry name" value="Acyl_Trfase/lysoPLipase"/>
</dbReference>
<dbReference type="RefSeq" id="WP_057396358.1">
    <property type="nucleotide sequence ID" value="NZ_LJXB01000058.1"/>
</dbReference>
<protein>
    <submittedName>
        <fullName evidence="4">Patatin-like phospholipase family protein</fullName>
    </submittedName>
</protein>
<proteinExistence type="predicted"/>
<organism evidence="4 5">
    <name type="scientific">Pseudomonas fluorescens</name>
    <dbReference type="NCBI Taxonomy" id="294"/>
    <lineage>
        <taxon>Bacteria</taxon>
        <taxon>Pseudomonadati</taxon>
        <taxon>Pseudomonadota</taxon>
        <taxon>Gammaproteobacteria</taxon>
        <taxon>Pseudomonadales</taxon>
        <taxon>Pseudomonadaceae</taxon>
        <taxon>Pseudomonas</taxon>
    </lineage>
</organism>
<evidence type="ECO:0000256" key="1">
    <source>
        <dbReference type="ARBA" id="ARBA00023098"/>
    </source>
</evidence>
<feature type="domain" description="PNPLA" evidence="3">
    <location>
        <begin position="85"/>
        <end position="277"/>
    </location>
</feature>
<name>A0A0P8ZUY1_PSEFL</name>
<evidence type="ECO:0000256" key="2">
    <source>
        <dbReference type="PROSITE-ProRule" id="PRU01161"/>
    </source>
</evidence>
<dbReference type="PROSITE" id="PS51635">
    <property type="entry name" value="PNPLA"/>
    <property type="match status" value="1"/>
</dbReference>
<dbReference type="Gene3D" id="3.40.1090.10">
    <property type="entry name" value="Cytosolic phospholipase A2 catalytic domain"/>
    <property type="match status" value="1"/>
</dbReference>
<evidence type="ECO:0000313" key="4">
    <source>
        <dbReference type="EMBL" id="KPU61248.1"/>
    </source>
</evidence>
<gene>
    <name evidence="4" type="ORF">AN403_5533</name>
</gene>
<comment type="caution">
    <text evidence="4">The sequence shown here is derived from an EMBL/GenBank/DDBJ whole genome shotgun (WGS) entry which is preliminary data.</text>
</comment>
<feature type="short sequence motif" description="DGA/G" evidence="2">
    <location>
        <begin position="264"/>
        <end position="266"/>
    </location>
</feature>
<dbReference type="GO" id="GO:0016042">
    <property type="term" value="P:lipid catabolic process"/>
    <property type="evidence" value="ECO:0007669"/>
    <property type="project" value="UniProtKB-UniRule"/>
</dbReference>
<evidence type="ECO:0000313" key="5">
    <source>
        <dbReference type="Proteomes" id="UP000050349"/>
    </source>
</evidence>
<dbReference type="GO" id="GO:0016787">
    <property type="term" value="F:hydrolase activity"/>
    <property type="evidence" value="ECO:0007669"/>
    <property type="project" value="UniProtKB-UniRule"/>
</dbReference>
<dbReference type="PATRIC" id="fig|294.162.peg.974"/>
<sequence length="403" mass="43995">MKPFPLRPGASTLNMFLQGGLPRRDAVPQTLTEKAVIPGIPNARYWLDHDLTLFIQDAIESNKRESEALARAGKPNNVLPQASMLAVSGGGDAGTFAAGLITGWTTHGTRPMFKVVTGISAGALLAPFAYLGSGYDDVIRYIANAIGPKDVFHSRNVLTRLASDGIADSKPLSRLITKYVTAEILAAIASEYAKGRILLIGTTDLDSGRPVTWNMGTIASSEAPGALDLFRNIMIASMSIPGAVSPVMIDVDVDGKQFQEMHVDGGVITQVFLYPPGTKMALNRATGAPLRLERHFYVIRNGTLEPQWSGTKRRTLSIGGRAISALIQTQGISDLERIYRMALQDGADFNLAYIGSDFYFPHNQKFDGEYMKRLFDYAFQLSAKGYPWHKSPPSENTRLRNTR</sequence>
<keyword evidence="1 2" id="KW-0443">Lipid metabolism</keyword>
<dbReference type="OrthoDB" id="9798773at2"/>
<feature type="short sequence motif" description="GXGXXG" evidence="2">
    <location>
        <begin position="89"/>
        <end position="94"/>
    </location>
</feature>